<reference evidence="1" key="1">
    <citation type="journal article" date="2021" name="Proc. Natl. Acad. Sci. U.S.A.">
        <title>A Catalog of Tens of Thousands of Viruses from Human Metagenomes Reveals Hidden Associations with Chronic Diseases.</title>
        <authorList>
            <person name="Tisza M.J."/>
            <person name="Buck C.B."/>
        </authorList>
    </citation>
    <scope>NUCLEOTIDE SEQUENCE</scope>
    <source>
        <strain evidence="1">CtGuJ10</strain>
    </source>
</reference>
<proteinExistence type="predicted"/>
<dbReference type="EMBL" id="BK015503">
    <property type="protein sequence ID" value="DAE10145.1"/>
    <property type="molecule type" value="Genomic_DNA"/>
</dbReference>
<evidence type="ECO:0000313" key="1">
    <source>
        <dbReference type="EMBL" id="DAE10145.1"/>
    </source>
</evidence>
<organism evidence="1">
    <name type="scientific">Siphoviridae sp. ctGuJ10</name>
    <dbReference type="NCBI Taxonomy" id="2825418"/>
    <lineage>
        <taxon>Viruses</taxon>
        <taxon>Duplodnaviria</taxon>
        <taxon>Heunggongvirae</taxon>
        <taxon>Uroviricota</taxon>
        <taxon>Caudoviricetes</taxon>
    </lineage>
</organism>
<sequence>MITNKLKSILALKGLTFADYARKLEIKPQSLQTKAKKNAYKISDLIEFCELTETKLSITDENNKIIIEFNKDDLL</sequence>
<accession>A0A8S5PUC9</accession>
<name>A0A8S5PUC9_9CAUD</name>
<protein>
    <submittedName>
        <fullName evidence="1">DNA binding protein</fullName>
    </submittedName>
</protein>